<feature type="domain" description="Calcineurin-like phosphoesterase" evidence="3">
    <location>
        <begin position="37"/>
        <end position="254"/>
    </location>
</feature>
<organism evidence="5 6">
    <name type="scientific">Paraflavisolibacter caeni</name>
    <dbReference type="NCBI Taxonomy" id="2982496"/>
    <lineage>
        <taxon>Bacteria</taxon>
        <taxon>Pseudomonadati</taxon>
        <taxon>Bacteroidota</taxon>
        <taxon>Chitinophagia</taxon>
        <taxon>Chitinophagales</taxon>
        <taxon>Chitinophagaceae</taxon>
        <taxon>Paraflavisolibacter</taxon>
    </lineage>
</organism>
<keyword evidence="6" id="KW-1185">Reference proteome</keyword>
<reference evidence="5" key="1">
    <citation type="submission" date="2022-09" db="EMBL/GenBank/DDBJ databases">
        <authorList>
            <person name="Yuan C."/>
            <person name="Ke Z."/>
        </authorList>
    </citation>
    <scope>NUCLEOTIDE SEQUENCE</scope>
    <source>
        <strain evidence="5">LB-8</strain>
    </source>
</reference>
<dbReference type="GO" id="GO:0009166">
    <property type="term" value="P:nucleotide catabolic process"/>
    <property type="evidence" value="ECO:0007669"/>
    <property type="project" value="InterPro"/>
</dbReference>
<evidence type="ECO:0000313" key="6">
    <source>
        <dbReference type="Proteomes" id="UP001155483"/>
    </source>
</evidence>
<dbReference type="SUPFAM" id="SSF56300">
    <property type="entry name" value="Metallo-dependent phosphatases"/>
    <property type="match status" value="1"/>
</dbReference>
<feature type="signal peptide" evidence="2">
    <location>
        <begin position="1"/>
        <end position="23"/>
    </location>
</feature>
<evidence type="ECO:0000313" key="5">
    <source>
        <dbReference type="EMBL" id="MCU7547558.1"/>
    </source>
</evidence>
<dbReference type="PANTHER" id="PTHR11575:SF24">
    <property type="entry name" value="5'-NUCLEOTIDASE"/>
    <property type="match status" value="1"/>
</dbReference>
<feature type="chain" id="PRO_5041012399" evidence="2">
    <location>
        <begin position="24"/>
        <end position="516"/>
    </location>
</feature>
<keyword evidence="1 2" id="KW-0732">Signal</keyword>
<dbReference type="InterPro" id="IPR036907">
    <property type="entry name" value="5'-Nucleotdase_C_sf"/>
</dbReference>
<dbReference type="GO" id="GO:0008253">
    <property type="term" value="F:5'-nucleotidase activity"/>
    <property type="evidence" value="ECO:0007669"/>
    <property type="project" value="TreeGrafter"/>
</dbReference>
<reference evidence="5" key="2">
    <citation type="submission" date="2023-04" db="EMBL/GenBank/DDBJ databases">
        <title>Paracnuella aquatica gen. nov., sp. nov., a member of the family Chitinophagaceae isolated from a hot spring.</title>
        <authorList>
            <person name="Wang C."/>
        </authorList>
    </citation>
    <scope>NUCLEOTIDE SEQUENCE</scope>
    <source>
        <strain evidence="5">LB-8</strain>
    </source>
</reference>
<dbReference type="InterPro" id="IPR008334">
    <property type="entry name" value="5'-Nucleotdase_C"/>
</dbReference>
<feature type="domain" description="5'-Nucleotidase C-terminal" evidence="4">
    <location>
        <begin position="347"/>
        <end position="473"/>
    </location>
</feature>
<dbReference type="InterPro" id="IPR004843">
    <property type="entry name" value="Calcineurin-like_PHP"/>
</dbReference>
<dbReference type="SUPFAM" id="SSF55816">
    <property type="entry name" value="5'-nucleotidase (syn. UDP-sugar hydrolase), C-terminal domain"/>
    <property type="match status" value="1"/>
</dbReference>
<name>A0A9X2XMQ4_9BACT</name>
<accession>A0A9X2XMQ4</accession>
<dbReference type="PRINTS" id="PR01607">
    <property type="entry name" value="APYRASEFAMLY"/>
</dbReference>
<dbReference type="InterPro" id="IPR029052">
    <property type="entry name" value="Metallo-depent_PP-like"/>
</dbReference>
<protein>
    <submittedName>
        <fullName evidence="5">Bifunctional metallophosphatase/5'-nucleotidase</fullName>
    </submittedName>
</protein>
<dbReference type="InterPro" id="IPR006179">
    <property type="entry name" value="5_nucleotidase/apyrase"/>
</dbReference>
<dbReference type="GO" id="GO:0008768">
    <property type="term" value="F:UDP-sugar diphosphatase activity"/>
    <property type="evidence" value="ECO:0007669"/>
    <property type="project" value="TreeGrafter"/>
</dbReference>
<dbReference type="Gene3D" id="3.90.780.10">
    <property type="entry name" value="5'-Nucleotidase, C-terminal domain"/>
    <property type="match status" value="1"/>
</dbReference>
<evidence type="ECO:0000259" key="3">
    <source>
        <dbReference type="Pfam" id="PF00149"/>
    </source>
</evidence>
<evidence type="ECO:0000256" key="2">
    <source>
        <dbReference type="RuleBase" id="RU362119"/>
    </source>
</evidence>
<dbReference type="GO" id="GO:0030288">
    <property type="term" value="C:outer membrane-bounded periplasmic space"/>
    <property type="evidence" value="ECO:0007669"/>
    <property type="project" value="TreeGrafter"/>
</dbReference>
<dbReference type="EMBL" id="JAOTIF010000001">
    <property type="protein sequence ID" value="MCU7547558.1"/>
    <property type="molecule type" value="Genomic_DNA"/>
</dbReference>
<comment type="similarity">
    <text evidence="2">Belongs to the 5'-nucleotidase family.</text>
</comment>
<dbReference type="PROSITE" id="PS51257">
    <property type="entry name" value="PROKAR_LIPOPROTEIN"/>
    <property type="match status" value="1"/>
</dbReference>
<dbReference type="Gene3D" id="3.60.21.10">
    <property type="match status" value="1"/>
</dbReference>
<evidence type="ECO:0000259" key="4">
    <source>
        <dbReference type="Pfam" id="PF02872"/>
    </source>
</evidence>
<keyword evidence="2" id="KW-0547">Nucleotide-binding</keyword>
<sequence>MKHILRFTCLVLLAGTASCSALRKAPAKDDGKIEVVFVQVNDVYEIAPLAGGREGGMARVATLKKQYQQRNPNTFLVMAGDFLSPSVYNSLQYEGKRIRGRQMVEAMNSAGTDLAIFGNHEFDISEVELQDRINESDFQWISSNAFHKQGNMVAPFAKTTASNQPPFPKTFIKEVKDKDGTTARIGFIGLVLPFNKASFVNYTDPLSTAKELYNSLKDSVDAVVALTHQFIADDRLLAKELPGLAVILGGHEHDMRLEKVGNVFITKAHANAKSAYVVKLDINKKKHKLNVDPKLVYINEKTAIDSSTNTVVQKWVDIAAKSYSLSGFDANKVVINSGKPLNGLESAVRSGNTNLTRIITAAMADAVPEAEVVIVNAGSIRVDDMLPPPVTQYDILRSLPFGGGIKQVDMKGSLLVKTLQQGKANKGIGGFLHYNETLAFNELNNTWTLNGNTVDTARTYRVALSDFLLTGGEANLGYLTPANPGLVKVYDAPASEPNVQTDIRLAIVRYLEKREK</sequence>
<dbReference type="Pfam" id="PF00149">
    <property type="entry name" value="Metallophos"/>
    <property type="match status" value="1"/>
</dbReference>
<dbReference type="Proteomes" id="UP001155483">
    <property type="component" value="Unassembled WGS sequence"/>
</dbReference>
<dbReference type="Pfam" id="PF02872">
    <property type="entry name" value="5_nucleotid_C"/>
    <property type="match status" value="1"/>
</dbReference>
<comment type="caution">
    <text evidence="5">The sequence shown here is derived from an EMBL/GenBank/DDBJ whole genome shotgun (WGS) entry which is preliminary data.</text>
</comment>
<proteinExistence type="inferred from homology"/>
<dbReference type="RefSeq" id="WP_279295005.1">
    <property type="nucleotide sequence ID" value="NZ_JAOTIF010000001.1"/>
</dbReference>
<evidence type="ECO:0000256" key="1">
    <source>
        <dbReference type="ARBA" id="ARBA00022729"/>
    </source>
</evidence>
<dbReference type="PANTHER" id="PTHR11575">
    <property type="entry name" value="5'-NUCLEOTIDASE-RELATED"/>
    <property type="match status" value="1"/>
</dbReference>
<dbReference type="AlphaFoldDB" id="A0A9X2XMQ4"/>
<dbReference type="GO" id="GO:0000166">
    <property type="term" value="F:nucleotide binding"/>
    <property type="evidence" value="ECO:0007669"/>
    <property type="project" value="UniProtKB-KW"/>
</dbReference>
<keyword evidence="2" id="KW-0378">Hydrolase</keyword>
<gene>
    <name evidence="5" type="ORF">OCK74_00455</name>
</gene>